<dbReference type="Bgee" id="ENSBTAG00000030175">
    <property type="expression patterns" value="Expressed in oocyte and 108 other cell types or tissues"/>
</dbReference>
<evidence type="ECO:0000313" key="2">
    <source>
        <dbReference type="Ensembl" id="ENSBTAP00000040199.5"/>
    </source>
</evidence>
<dbReference type="GO" id="GO:0060271">
    <property type="term" value="P:cilium assembly"/>
    <property type="evidence" value="ECO:0007669"/>
    <property type="project" value="InterPro"/>
</dbReference>
<reference evidence="2" key="3">
    <citation type="submission" date="2025-09" db="UniProtKB">
        <authorList>
            <consortium name="Ensembl"/>
        </authorList>
    </citation>
    <scope>IDENTIFICATION</scope>
    <source>
        <strain evidence="2">Hereford</strain>
    </source>
</reference>
<dbReference type="VGNC" id="VGNC:55830">
    <property type="gene designation" value="FBF1"/>
</dbReference>
<dbReference type="PANTHER" id="PTHR33689">
    <property type="entry name" value="FAS-BINDING FACTOR 1"/>
    <property type="match status" value="1"/>
</dbReference>
<evidence type="ECO:0000256" key="1">
    <source>
        <dbReference type="SAM" id="MobiDB-lite"/>
    </source>
</evidence>
<reference evidence="2" key="1">
    <citation type="submission" date="2018-03" db="EMBL/GenBank/DDBJ databases">
        <title>ARS-UCD1.2.</title>
        <authorList>
            <person name="Rosen B.D."/>
            <person name="Bickhart D.M."/>
            <person name="Koren S."/>
            <person name="Schnabel R.D."/>
            <person name="Hall R."/>
            <person name="Zimin A."/>
            <person name="Dreischer C."/>
            <person name="Schultheiss S."/>
            <person name="Schroeder S.G."/>
            <person name="Elsik C.G."/>
            <person name="Couldrey C."/>
            <person name="Liu G.E."/>
            <person name="Van Tassell C.P."/>
            <person name="Phillippy A.M."/>
            <person name="Smith T.P.L."/>
            <person name="Medrano J.F."/>
        </authorList>
    </citation>
    <scope>NUCLEOTIDE SEQUENCE [LARGE SCALE GENOMIC DNA]</scope>
    <source>
        <strain evidence="2">Hereford</strain>
    </source>
</reference>
<dbReference type="GO" id="GO:0097539">
    <property type="term" value="C:ciliary transition fiber"/>
    <property type="evidence" value="ECO:0007669"/>
    <property type="project" value="InterPro"/>
</dbReference>
<dbReference type="GeneTree" id="ENSGT00720000108861"/>
<feature type="compositionally biased region" description="Low complexity" evidence="1">
    <location>
        <begin position="290"/>
        <end position="304"/>
    </location>
</feature>
<dbReference type="Ensembl" id="ENSBTAT00000042564.5">
    <property type="protein sequence ID" value="ENSBTAP00000040199.5"/>
    <property type="gene ID" value="ENSBTAG00000030175.5"/>
</dbReference>
<reference evidence="2" key="2">
    <citation type="submission" date="2025-08" db="UniProtKB">
        <authorList>
            <consortium name="Ensembl"/>
        </authorList>
    </citation>
    <scope>IDENTIFICATION</scope>
    <source>
        <strain evidence="2">Hereford</strain>
    </source>
</reference>
<feature type="compositionally biased region" description="Basic and acidic residues" evidence="1">
    <location>
        <begin position="254"/>
        <end position="275"/>
    </location>
</feature>
<organism evidence="2 3">
    <name type="scientific">Bos taurus</name>
    <name type="common">Bovine</name>
    <dbReference type="NCBI Taxonomy" id="9913"/>
    <lineage>
        <taxon>Eukaryota</taxon>
        <taxon>Metazoa</taxon>
        <taxon>Chordata</taxon>
        <taxon>Craniata</taxon>
        <taxon>Vertebrata</taxon>
        <taxon>Euteleostomi</taxon>
        <taxon>Mammalia</taxon>
        <taxon>Eutheria</taxon>
        <taxon>Laurasiatheria</taxon>
        <taxon>Artiodactyla</taxon>
        <taxon>Ruminantia</taxon>
        <taxon>Pecora</taxon>
        <taxon>Bovidae</taxon>
        <taxon>Bovinae</taxon>
        <taxon>Bos</taxon>
    </lineage>
</organism>
<dbReference type="PANTHER" id="PTHR33689:SF1">
    <property type="entry name" value="FAS-BINDING FACTOR 1"/>
    <property type="match status" value="1"/>
</dbReference>
<evidence type="ECO:0000313" key="4">
    <source>
        <dbReference type="VGNC" id="VGNC:55830"/>
    </source>
</evidence>
<gene>
    <name evidence="2 4" type="primary">FBF1</name>
</gene>
<feature type="region of interest" description="Disordered" evidence="1">
    <location>
        <begin position="103"/>
        <end position="192"/>
    </location>
</feature>
<accession>F1MQV5</accession>
<feature type="region of interest" description="Disordered" evidence="1">
    <location>
        <begin position="206"/>
        <end position="233"/>
    </location>
</feature>
<dbReference type="GO" id="GO:0090162">
    <property type="term" value="P:establishment of epithelial cell polarity"/>
    <property type="evidence" value="ECO:0007669"/>
    <property type="project" value="InterPro"/>
</dbReference>
<dbReference type="HOGENOM" id="CLU_885534_0_0_1"/>
<dbReference type="AlphaFoldDB" id="F1MQV5"/>
<sequence>MSHGGPFPVPDSIDDVLGDLLGEEVTPPEKPVKLTSRARDAPGGAQVLPPSGPRPKSLLEDDAFITQAGLAGADAEVSDISDADPQSLLQAMKDLDEMDADLLGLKPSLASNKRPAKGSGKEEPPSPLKIAGVLTANEKDSEDPLAGLLSDDEEGIPKKLPSTETKTSSKKNPAPVRDHGPSIPLTPGDTPVRKKEELLFDDGDDIMATLGFGDSPKAEKRQAGDQEGPLPARSKLDELLGRGPAAKLLARPGTSEHREFKLDKKYQRPQDKEDTWGDEDFTFGAYQPTVGSSEGRQSRRQSVSLLGRVRKRWT</sequence>
<feature type="region of interest" description="Disordered" evidence="1">
    <location>
        <begin position="246"/>
        <end position="314"/>
    </location>
</feature>
<proteinExistence type="predicted"/>
<dbReference type="InterPro" id="IPR033561">
    <property type="entry name" value="FBF1"/>
</dbReference>
<dbReference type="VEuPathDB" id="HostDB:ENSBTAG00000030175"/>
<feature type="region of interest" description="Disordered" evidence="1">
    <location>
        <begin position="1"/>
        <end position="59"/>
    </location>
</feature>
<protein>
    <submittedName>
        <fullName evidence="2">Fas binding factor 1</fullName>
    </submittedName>
</protein>
<evidence type="ECO:0000313" key="3">
    <source>
        <dbReference type="Proteomes" id="UP000009136"/>
    </source>
</evidence>
<name>F1MQV5_BOVIN</name>
<dbReference type="Proteomes" id="UP000009136">
    <property type="component" value="Chromosome 19"/>
</dbReference>
<keyword evidence="3" id="KW-1185">Reference proteome</keyword>